<feature type="region of interest" description="Disordered" evidence="1">
    <location>
        <begin position="1"/>
        <end position="28"/>
    </location>
</feature>
<feature type="region of interest" description="Disordered" evidence="1">
    <location>
        <begin position="339"/>
        <end position="364"/>
    </location>
</feature>
<organism evidence="2 3">
    <name type="scientific">Blyttiomyces helicus</name>
    <dbReference type="NCBI Taxonomy" id="388810"/>
    <lineage>
        <taxon>Eukaryota</taxon>
        <taxon>Fungi</taxon>
        <taxon>Fungi incertae sedis</taxon>
        <taxon>Chytridiomycota</taxon>
        <taxon>Chytridiomycota incertae sedis</taxon>
        <taxon>Chytridiomycetes</taxon>
        <taxon>Chytridiomycetes incertae sedis</taxon>
        <taxon>Blyttiomyces</taxon>
    </lineage>
</organism>
<feature type="compositionally biased region" description="Basic and acidic residues" evidence="1">
    <location>
        <begin position="342"/>
        <end position="359"/>
    </location>
</feature>
<proteinExistence type="predicted"/>
<evidence type="ECO:0000313" key="2">
    <source>
        <dbReference type="EMBL" id="RKO88433.1"/>
    </source>
</evidence>
<protein>
    <submittedName>
        <fullName evidence="2">Uncharacterized protein</fullName>
    </submittedName>
</protein>
<evidence type="ECO:0000313" key="3">
    <source>
        <dbReference type="Proteomes" id="UP000269721"/>
    </source>
</evidence>
<name>A0A4P9WAA7_9FUNG</name>
<feature type="compositionally biased region" description="Low complexity" evidence="1">
    <location>
        <begin position="441"/>
        <end position="455"/>
    </location>
</feature>
<dbReference type="AlphaFoldDB" id="A0A4P9WAA7"/>
<reference evidence="3" key="1">
    <citation type="journal article" date="2018" name="Nat. Microbiol.">
        <title>Leveraging single-cell genomics to expand the fungal tree of life.</title>
        <authorList>
            <person name="Ahrendt S.R."/>
            <person name="Quandt C.A."/>
            <person name="Ciobanu D."/>
            <person name="Clum A."/>
            <person name="Salamov A."/>
            <person name="Andreopoulos B."/>
            <person name="Cheng J.F."/>
            <person name="Woyke T."/>
            <person name="Pelin A."/>
            <person name="Henrissat B."/>
            <person name="Reynolds N.K."/>
            <person name="Benny G.L."/>
            <person name="Smith M.E."/>
            <person name="James T.Y."/>
            <person name="Grigoriev I.V."/>
        </authorList>
    </citation>
    <scope>NUCLEOTIDE SEQUENCE [LARGE SCALE GENOMIC DNA]</scope>
</reference>
<feature type="compositionally biased region" description="Low complexity" evidence="1">
    <location>
        <begin position="410"/>
        <end position="422"/>
    </location>
</feature>
<feature type="region of interest" description="Disordered" evidence="1">
    <location>
        <begin position="410"/>
        <end position="529"/>
    </location>
</feature>
<sequence>MSNRYNPAPLSLSRPLPPHRHASSSMSPLFSPFAAEPAPMRFESLQRTPCAAANPDLRLAMVVVPPPLEMGYQAETLSAGPSIYPSRTASRANPIAPLLTMPLSPSPRPDDLPFTSHYPTAPHIMPPYGGWSRAGYGREDVGGSRERQRPRVSRRLIKRIDEWRSAIIDPENVPPEPILPFTPDPSPAIPDPTRTYPSTPPPADPDDHLWEDLPTSPTLDQGTPNTDRPALPSKKDLVFVAGLPLYPERTHSLVNPLADTAGNTTTSSSAHPTMGNDSASRVAERDVVVYRVLRHKSGAKKRSFFVSAAARDGTVRGSVEDAVAPDAEGAAVSEPIVTAHIANDEHPPRPDPTTSDKGKAPATDDSFLRSSFDSYYAAPSSPLTLPLRSSHPLATSSFAPPLSPSSFAPPLSPSIIASPSTPRTTEADPFSYPRHPPSTHALRALSPTSSLATTTENNTGSLSVHHPDPPSPPLPMLPTRKPSKKHIIRVKSKPRRAPSTGGPSAARRLSARTAAPAVRQQQPAVRQQQLDEDPGFRVLNVRHVASGAAGDFSALYADGGGEGGGEKKGRKRRHLFLRLFLRRGD</sequence>
<feature type="compositionally biased region" description="Basic residues" evidence="1">
    <location>
        <begin position="481"/>
        <end position="496"/>
    </location>
</feature>
<feature type="region of interest" description="Disordered" evidence="1">
    <location>
        <begin position="168"/>
        <end position="233"/>
    </location>
</feature>
<dbReference type="EMBL" id="KZ996718">
    <property type="protein sequence ID" value="RKO88433.1"/>
    <property type="molecule type" value="Genomic_DNA"/>
</dbReference>
<dbReference type="Proteomes" id="UP000269721">
    <property type="component" value="Unassembled WGS sequence"/>
</dbReference>
<feature type="compositionally biased region" description="Low complexity" evidence="1">
    <location>
        <begin position="503"/>
        <end position="528"/>
    </location>
</feature>
<feature type="region of interest" description="Disordered" evidence="1">
    <location>
        <begin position="552"/>
        <end position="572"/>
    </location>
</feature>
<keyword evidence="3" id="KW-1185">Reference proteome</keyword>
<evidence type="ECO:0000256" key="1">
    <source>
        <dbReference type="SAM" id="MobiDB-lite"/>
    </source>
</evidence>
<accession>A0A4P9WAA7</accession>
<feature type="compositionally biased region" description="Pro residues" evidence="1">
    <location>
        <begin position="172"/>
        <end position="190"/>
    </location>
</feature>
<feature type="compositionally biased region" description="Polar residues" evidence="1">
    <location>
        <begin position="215"/>
        <end position="226"/>
    </location>
</feature>
<gene>
    <name evidence="2" type="ORF">BDK51DRAFT_42717</name>
</gene>